<feature type="region of interest" description="Disordered" evidence="3">
    <location>
        <begin position="1"/>
        <end position="177"/>
    </location>
</feature>
<dbReference type="FunFam" id="3.10.330.10:FF:000001">
    <property type="entry name" value="Cell division control 48"/>
    <property type="match status" value="1"/>
</dbReference>
<feature type="compositionally biased region" description="Polar residues" evidence="3">
    <location>
        <begin position="163"/>
        <end position="177"/>
    </location>
</feature>
<evidence type="ECO:0000256" key="3">
    <source>
        <dbReference type="SAM" id="MobiDB-lite"/>
    </source>
</evidence>
<accession>A0A8H3DVD7</accession>
<dbReference type="InterPro" id="IPR029067">
    <property type="entry name" value="CDC48_domain_2-like_sf"/>
</dbReference>
<dbReference type="SUPFAM" id="SSF54585">
    <property type="entry name" value="Cdc48 domain 2-like"/>
    <property type="match status" value="1"/>
</dbReference>
<proteinExistence type="predicted"/>
<reference evidence="6" key="1">
    <citation type="submission" date="2021-01" db="EMBL/GenBank/DDBJ databases">
        <authorList>
            <person name="Kaushik A."/>
        </authorList>
    </citation>
    <scope>NUCLEOTIDE SEQUENCE</scope>
    <source>
        <strain evidence="6">AG2-2IIIB</strain>
    </source>
</reference>
<dbReference type="Gene3D" id="3.10.330.10">
    <property type="match status" value="1"/>
</dbReference>
<keyword evidence="1" id="KW-0547">Nucleotide-binding</keyword>
<evidence type="ECO:0000256" key="1">
    <source>
        <dbReference type="ARBA" id="ARBA00022741"/>
    </source>
</evidence>
<dbReference type="SMART" id="SM01073">
    <property type="entry name" value="CDC48_N"/>
    <property type="match status" value="1"/>
</dbReference>
<sequence>MRPRPQNRDQRDRREQHDQQDRRDRRDRRDQRDKHDKRDRRDRRDHHGRRTSKSNGKRLDTSDDESNAASSPANLRPPSLGIDTSTLGLSRKQRHATPNSASRTFTIRGHKPSPMSARSPLWGEDEDEDENVRYRLPRRAQDLSPLSGSNISEETESDHVLPTSPNSLLVNESTSDDNSIATLNPRKMKELKLFQGDTIIVRGEESKYTVLTCSGSDDVEEGNIRMSAVARQNLGVRLDVLCTVQPCHDIEHGERIHIQPCDDTLKGHSTHEIFELYLKSHFMGTSRPVRKGDIFRVHGGTHPVEFKVVETDPAEYCIVAEDTAIHIGGDPPSTSDDYYVTSLTANSAKLDIPSVVIDEADDWDDMNVTLDSTSLFSAVLVSPESSGSSSAAPAVPSGVPFMGLETGFNKPSFSKVNQKAVSVQSKSIEKDLDVLREKDLLAEAETKTTRIRPILEVAQELKQEVMSLEATLRGTGAREPSFLDRVREIIDELEGLLELIHLPNARNDSSYQSLLDMSLSVLATLASSLFSSPESGNAREYFSLSKRSLSIAASYLPKTHPAKPIIASHWGTLYFQRFQTFGNPDHITQAIKFYKQSLKFAPGQAMFRSWLGRSYLARFEDSQVSHDLKKGIECNSDAWKVVESKGSKATEDERKLVFEGASRGLQCLIEHVGGSNSTSLINTGITEWRNTLQGLFKEKAVKGELKASCMRTLGFLYLTRFDQTGRKDSEDLDQSLAFLAAAVTMRPECHPELLSTLCVFAHSLVARPEDADRAHLAFDFLDLAKSLTESGTAFEAQLLASFGDLHVTLSREGADSDHLAEAIKKYEEVLKHTTCHPGSRLWAKVHQQLGHCRVHEYKHSGGDTQKLKLALSEFMHITLSPVGHLFDRFTAACSWASIAASHAAFRRHALYGYETALELIPLLACFGAVPDQRRKATRRAGGLATEAAATAIAAGENTQALALLERGRSLKWNNLLQLQSPLRTLKLDPNGKALAGELETLLKRLQLGETESKEQSSRDLKDFDLQRQYQDLLEKI</sequence>
<feature type="compositionally biased region" description="Basic and acidic residues" evidence="3">
    <location>
        <begin position="1"/>
        <end position="36"/>
    </location>
</feature>
<dbReference type="FunFam" id="2.40.40.20:FF:000003">
    <property type="entry name" value="Transitional endoplasmic reticulum ATPase"/>
    <property type="match status" value="1"/>
</dbReference>
<dbReference type="AlphaFoldDB" id="A0A8H3DVD7"/>
<gene>
    <name evidence="6" type="ORF">RDB_LOCUS195163</name>
</gene>
<evidence type="ECO:0000313" key="6">
    <source>
        <dbReference type="EMBL" id="CAE6540054.1"/>
    </source>
</evidence>
<dbReference type="Gene3D" id="2.40.40.20">
    <property type="match status" value="1"/>
</dbReference>
<name>A0A8H3DVD7_9AGAM</name>
<dbReference type="Pfam" id="PF02359">
    <property type="entry name" value="CDC48_N"/>
    <property type="match status" value="1"/>
</dbReference>
<feature type="compositionally biased region" description="Polar residues" evidence="3">
    <location>
        <begin position="96"/>
        <end position="105"/>
    </location>
</feature>
<protein>
    <submittedName>
        <fullName evidence="6">Uncharacterized protein</fullName>
    </submittedName>
</protein>
<evidence type="ECO:0000313" key="7">
    <source>
        <dbReference type="Proteomes" id="UP000663843"/>
    </source>
</evidence>
<organism evidence="6 7">
    <name type="scientific">Rhizoctonia solani</name>
    <dbReference type="NCBI Taxonomy" id="456999"/>
    <lineage>
        <taxon>Eukaryota</taxon>
        <taxon>Fungi</taxon>
        <taxon>Dikarya</taxon>
        <taxon>Basidiomycota</taxon>
        <taxon>Agaricomycotina</taxon>
        <taxon>Agaricomycetes</taxon>
        <taxon>Cantharellales</taxon>
        <taxon>Ceratobasidiaceae</taxon>
        <taxon>Rhizoctonia</taxon>
    </lineage>
</organism>
<dbReference type="InterPro" id="IPR009010">
    <property type="entry name" value="Asp_de-COase-like_dom_sf"/>
</dbReference>
<feature type="domain" description="CDC48 N-terminal subdomain" evidence="5">
    <location>
        <begin position="167"/>
        <end position="250"/>
    </location>
</feature>
<dbReference type="EMBL" id="CAJMWT010009873">
    <property type="protein sequence ID" value="CAE6540054.1"/>
    <property type="molecule type" value="Genomic_DNA"/>
</dbReference>
<comment type="caution">
    <text evidence="6">The sequence shown here is derived from an EMBL/GenBank/DDBJ whole genome shotgun (WGS) entry which is preliminary data.</text>
</comment>
<feature type="compositionally biased region" description="Basic residues" evidence="3">
    <location>
        <begin position="37"/>
        <end position="56"/>
    </location>
</feature>
<dbReference type="InterPro" id="IPR003338">
    <property type="entry name" value="CDC4_N-term_subdom"/>
</dbReference>
<dbReference type="Proteomes" id="UP000663843">
    <property type="component" value="Unassembled WGS sequence"/>
</dbReference>
<evidence type="ECO:0000259" key="4">
    <source>
        <dbReference type="SMART" id="SM01072"/>
    </source>
</evidence>
<dbReference type="InterPro" id="IPR011990">
    <property type="entry name" value="TPR-like_helical_dom_sf"/>
</dbReference>
<dbReference type="InterPro" id="IPR004201">
    <property type="entry name" value="Cdc48_dom2"/>
</dbReference>
<evidence type="ECO:0000259" key="5">
    <source>
        <dbReference type="SMART" id="SM01073"/>
    </source>
</evidence>
<feature type="non-terminal residue" evidence="6">
    <location>
        <position position="1"/>
    </location>
</feature>
<dbReference type="SMART" id="SM01072">
    <property type="entry name" value="CDC48_2"/>
    <property type="match status" value="1"/>
</dbReference>
<evidence type="ECO:0000256" key="2">
    <source>
        <dbReference type="ARBA" id="ARBA00022840"/>
    </source>
</evidence>
<dbReference type="Pfam" id="PF02933">
    <property type="entry name" value="CDC48_2"/>
    <property type="match status" value="1"/>
</dbReference>
<dbReference type="Gene3D" id="1.25.40.10">
    <property type="entry name" value="Tetratricopeptide repeat domain"/>
    <property type="match status" value="1"/>
</dbReference>
<dbReference type="GO" id="GO:0005524">
    <property type="term" value="F:ATP binding"/>
    <property type="evidence" value="ECO:0007669"/>
    <property type="project" value="UniProtKB-KW"/>
</dbReference>
<dbReference type="SUPFAM" id="SSF50692">
    <property type="entry name" value="ADC-like"/>
    <property type="match status" value="1"/>
</dbReference>
<keyword evidence="2" id="KW-0067">ATP-binding</keyword>
<feature type="domain" description="CDC48" evidence="4">
    <location>
        <begin position="269"/>
        <end position="334"/>
    </location>
</feature>